<feature type="transmembrane region" description="Helical" evidence="2">
    <location>
        <begin position="386"/>
        <end position="411"/>
    </location>
</feature>
<dbReference type="RefSeq" id="WP_120762888.1">
    <property type="nucleotide sequence ID" value="NZ_CP032630.1"/>
</dbReference>
<proteinExistence type="predicted"/>
<sequence>MDSSTAPAAGWFTDPEDATTERWWSGHGWTEHTRAPLGEAPAAVAAHVDTLVAAPPAPREPEPFVFAMTPSSAAPAEAAAPVLTAPAATAYGAPAAPVAAAPAMDGYVLPNAEPMAAAAPAFTMPEAAPAFTMPEAPVFTMPEALATPQAPVAPLAAVAPAPAPEAPQFVQPQQPAPAAPAPAAFAPQSVEPVLHVPAPQPAASTGFVMPGAPVPLAAPGPSSDEIAARIGRHADVVPEPPKPPVAAAPRPVGYTASADPDIANRYRAVIHAADQAEVVPVEPAPVTGSWPAQNPSAFASVNVPTYAQYSSPSNRPAKTALSFGFVALFSSLAVVGMLLVALPDIFGLVRLGLVALAFVSGLVAIIVGIVGLVVAHRVRVGRGAALGGLLLGVLVSIVFPAGFIAFSLWVASSLGLLVG</sequence>
<keyword evidence="2" id="KW-0472">Membrane</keyword>
<evidence type="ECO:0000259" key="3">
    <source>
        <dbReference type="Pfam" id="PF10708"/>
    </source>
</evidence>
<protein>
    <submittedName>
        <fullName evidence="4">DUF2510 domain-containing protein</fullName>
    </submittedName>
</protein>
<dbReference type="EMBL" id="CP032630">
    <property type="protein sequence ID" value="AYF98541.1"/>
    <property type="molecule type" value="Genomic_DNA"/>
</dbReference>
<evidence type="ECO:0000313" key="5">
    <source>
        <dbReference type="Proteomes" id="UP000278886"/>
    </source>
</evidence>
<dbReference type="Proteomes" id="UP000278886">
    <property type="component" value="Chromosome"/>
</dbReference>
<dbReference type="InterPro" id="IPR018929">
    <property type="entry name" value="DUF2510"/>
</dbReference>
<accession>A0A387B9L5</accession>
<keyword evidence="2" id="KW-0812">Transmembrane</keyword>
<organism evidence="4 5">
    <name type="scientific">Protaetiibacter intestinalis</name>
    <dbReference type="NCBI Taxonomy" id="2419774"/>
    <lineage>
        <taxon>Bacteria</taxon>
        <taxon>Bacillati</taxon>
        <taxon>Actinomycetota</taxon>
        <taxon>Actinomycetes</taxon>
        <taxon>Micrococcales</taxon>
        <taxon>Microbacteriaceae</taxon>
        <taxon>Protaetiibacter</taxon>
    </lineage>
</organism>
<name>A0A387B9L5_9MICO</name>
<gene>
    <name evidence="4" type="ORF">D7I47_09890</name>
</gene>
<feature type="region of interest" description="Disordered" evidence="1">
    <location>
        <begin position="1"/>
        <end position="21"/>
    </location>
</feature>
<feature type="transmembrane region" description="Helical" evidence="2">
    <location>
        <begin position="348"/>
        <end position="374"/>
    </location>
</feature>
<feature type="transmembrane region" description="Helical" evidence="2">
    <location>
        <begin position="320"/>
        <end position="342"/>
    </location>
</feature>
<dbReference type="Pfam" id="PF10708">
    <property type="entry name" value="DUF2510"/>
    <property type="match status" value="1"/>
</dbReference>
<dbReference type="KEGG" id="lyd:D7I47_09890"/>
<dbReference type="AlphaFoldDB" id="A0A387B9L5"/>
<dbReference type="OrthoDB" id="4981823at2"/>
<feature type="domain" description="DUF2510" evidence="3">
    <location>
        <begin position="9"/>
        <end position="40"/>
    </location>
</feature>
<evidence type="ECO:0000256" key="1">
    <source>
        <dbReference type="SAM" id="MobiDB-lite"/>
    </source>
</evidence>
<keyword evidence="2" id="KW-1133">Transmembrane helix</keyword>
<keyword evidence="5" id="KW-1185">Reference proteome</keyword>
<reference evidence="5" key="1">
    <citation type="submission" date="2018-09" db="EMBL/GenBank/DDBJ databases">
        <title>Genome sequencing of strain 2DFWR-13.</title>
        <authorList>
            <person name="Heo J."/>
            <person name="Kim S.-J."/>
            <person name="Kwon S.-W."/>
        </authorList>
    </citation>
    <scope>NUCLEOTIDE SEQUENCE [LARGE SCALE GENOMIC DNA]</scope>
    <source>
        <strain evidence="5">2DFWR-13</strain>
    </source>
</reference>
<evidence type="ECO:0000256" key="2">
    <source>
        <dbReference type="SAM" id="Phobius"/>
    </source>
</evidence>
<feature type="region of interest" description="Disordered" evidence="1">
    <location>
        <begin position="165"/>
        <end position="184"/>
    </location>
</feature>
<evidence type="ECO:0000313" key="4">
    <source>
        <dbReference type="EMBL" id="AYF98541.1"/>
    </source>
</evidence>